<feature type="non-terminal residue" evidence="1">
    <location>
        <position position="1"/>
    </location>
</feature>
<organism evidence="1 4">
    <name type="scientific">Didymodactylos carnosus</name>
    <dbReference type="NCBI Taxonomy" id="1234261"/>
    <lineage>
        <taxon>Eukaryota</taxon>
        <taxon>Metazoa</taxon>
        <taxon>Spiralia</taxon>
        <taxon>Gnathifera</taxon>
        <taxon>Rotifera</taxon>
        <taxon>Eurotatoria</taxon>
        <taxon>Bdelloidea</taxon>
        <taxon>Philodinida</taxon>
        <taxon>Philodinidae</taxon>
        <taxon>Didymodactylos</taxon>
    </lineage>
</organism>
<proteinExistence type="predicted"/>
<comment type="caution">
    <text evidence="1">The sequence shown here is derived from an EMBL/GenBank/DDBJ whole genome shotgun (WGS) entry which is preliminary data.</text>
</comment>
<reference evidence="1" key="1">
    <citation type="submission" date="2021-02" db="EMBL/GenBank/DDBJ databases">
        <authorList>
            <person name="Nowell W R."/>
        </authorList>
    </citation>
    <scope>NUCLEOTIDE SEQUENCE</scope>
</reference>
<evidence type="ECO:0000313" key="4">
    <source>
        <dbReference type="Proteomes" id="UP000663829"/>
    </source>
</evidence>
<name>A0A816A3A9_9BILA</name>
<dbReference type="AlphaFoldDB" id="A0A816A3A9"/>
<evidence type="ECO:0000313" key="2">
    <source>
        <dbReference type="EMBL" id="CAF4434295.1"/>
    </source>
</evidence>
<dbReference type="Proteomes" id="UP000682733">
    <property type="component" value="Unassembled WGS sequence"/>
</dbReference>
<accession>A0A816A3A9</accession>
<dbReference type="EMBL" id="CAJOBC010100076">
    <property type="protein sequence ID" value="CAF4464884.1"/>
    <property type="molecule type" value="Genomic_DNA"/>
</dbReference>
<dbReference type="Proteomes" id="UP000681722">
    <property type="component" value="Unassembled WGS sequence"/>
</dbReference>
<dbReference type="EMBL" id="CAJOBA010079409">
    <property type="protein sequence ID" value="CAF4434295.1"/>
    <property type="molecule type" value="Genomic_DNA"/>
</dbReference>
<gene>
    <name evidence="1" type="ORF">GPM918_LOCUS41844</name>
    <name evidence="3" type="ORF">SRO942_LOCUS42962</name>
    <name evidence="2" type="ORF">TMI583_LOCUS45069</name>
</gene>
<protein>
    <submittedName>
        <fullName evidence="1">Uncharacterized protein</fullName>
    </submittedName>
</protein>
<keyword evidence="4" id="KW-1185">Reference proteome</keyword>
<evidence type="ECO:0000313" key="1">
    <source>
        <dbReference type="EMBL" id="CAF1592157.1"/>
    </source>
</evidence>
<sequence>TPRDDIDGGANGDHIDCTCNFRPYKDPRQTTSWSLQKVCISTKNTLAAIGAAIRRALEQYAINDVITIWFIQLQKELHVLRKTITIPPPLATVAPRVPSTGQTIAFYAPETEPITPTSDNEFNEPVTVAESELSTLLPLNQNFACALISLPDTAKMAVGDRISGPTPTSSLPQTVKQYDYEYLTTITSKTTTTTNSDSISGLCVPPKSEKQSLIY</sequence>
<evidence type="ECO:0000313" key="3">
    <source>
        <dbReference type="EMBL" id="CAF4464884.1"/>
    </source>
</evidence>
<dbReference type="EMBL" id="CAJNOQ010033899">
    <property type="protein sequence ID" value="CAF1592157.1"/>
    <property type="molecule type" value="Genomic_DNA"/>
</dbReference>
<dbReference type="Proteomes" id="UP000663829">
    <property type="component" value="Unassembled WGS sequence"/>
</dbReference>